<dbReference type="EMBL" id="BKCJ010361673">
    <property type="protein sequence ID" value="GFA05288.1"/>
    <property type="molecule type" value="Genomic_DNA"/>
</dbReference>
<keyword evidence="1" id="KW-0175">Coiled coil</keyword>
<gene>
    <name evidence="3" type="ORF">Tci_577260</name>
</gene>
<feature type="compositionally biased region" description="Basic and acidic residues" evidence="2">
    <location>
        <begin position="335"/>
        <end position="351"/>
    </location>
</feature>
<evidence type="ECO:0000313" key="3">
    <source>
        <dbReference type="EMBL" id="GFA05288.1"/>
    </source>
</evidence>
<comment type="caution">
    <text evidence="3">The sequence shown here is derived from an EMBL/GenBank/DDBJ whole genome shotgun (WGS) entry which is preliminary data.</text>
</comment>
<reference evidence="3" key="1">
    <citation type="journal article" date="2019" name="Sci. Rep.">
        <title>Draft genome of Tanacetum cinerariifolium, the natural source of mosquito coil.</title>
        <authorList>
            <person name="Yamashiro T."/>
            <person name="Shiraishi A."/>
            <person name="Satake H."/>
            <person name="Nakayama K."/>
        </authorList>
    </citation>
    <scope>NUCLEOTIDE SEQUENCE</scope>
</reference>
<name>A0A699J2P6_TANCI</name>
<feature type="coiled-coil region" evidence="1">
    <location>
        <begin position="255"/>
        <end position="282"/>
    </location>
</feature>
<feature type="region of interest" description="Disordered" evidence="2">
    <location>
        <begin position="311"/>
        <end position="351"/>
    </location>
</feature>
<protein>
    <submittedName>
        <fullName evidence="3">Uncharacterized protein</fullName>
    </submittedName>
</protein>
<evidence type="ECO:0000256" key="1">
    <source>
        <dbReference type="SAM" id="Coils"/>
    </source>
</evidence>
<feature type="region of interest" description="Disordered" evidence="2">
    <location>
        <begin position="150"/>
        <end position="171"/>
    </location>
</feature>
<dbReference type="AlphaFoldDB" id="A0A699J2P6"/>
<accession>A0A699J2P6</accession>
<sequence length="351" mass="41317">MLRKCHGHSLTKRAIIQIFYHSLDESTQEILDITAGGIFLYKSPNQAFQILKDKVLFKLDWSLESKIEHHRKSISFADGSDSNTDNSRFMEKLKAMDSQNISLKEKLEDMCSKYYELRDNHASKNHMNDDTPMCERHEVNYIQSEGHQNRISHDSYSHQSHHDPNDSEKSLTELNNDVRNDLEDFKRCVRSMRTFHDKHYDRDNGKTTGVLPNKESKTINQEPQPQTDFKKLMTKFLDGQRVTNMFFKNNVNDMILKMKKNKNNFQTKIKDMERKINEWEKSQNISLEQTDWTEPPPPPQAHIEHVNVVFTRSEKSDDSLKNQKDPPPSIIVNNKIEKDKHIKTSKRDITW</sequence>
<organism evidence="3">
    <name type="scientific">Tanacetum cinerariifolium</name>
    <name type="common">Dalmatian daisy</name>
    <name type="synonym">Chrysanthemum cinerariifolium</name>
    <dbReference type="NCBI Taxonomy" id="118510"/>
    <lineage>
        <taxon>Eukaryota</taxon>
        <taxon>Viridiplantae</taxon>
        <taxon>Streptophyta</taxon>
        <taxon>Embryophyta</taxon>
        <taxon>Tracheophyta</taxon>
        <taxon>Spermatophyta</taxon>
        <taxon>Magnoliopsida</taxon>
        <taxon>eudicotyledons</taxon>
        <taxon>Gunneridae</taxon>
        <taxon>Pentapetalae</taxon>
        <taxon>asterids</taxon>
        <taxon>campanulids</taxon>
        <taxon>Asterales</taxon>
        <taxon>Asteraceae</taxon>
        <taxon>Asteroideae</taxon>
        <taxon>Anthemideae</taxon>
        <taxon>Anthemidinae</taxon>
        <taxon>Tanacetum</taxon>
    </lineage>
</organism>
<feature type="compositionally biased region" description="Basic and acidic residues" evidence="2">
    <location>
        <begin position="312"/>
        <end position="324"/>
    </location>
</feature>
<evidence type="ECO:0000256" key="2">
    <source>
        <dbReference type="SAM" id="MobiDB-lite"/>
    </source>
</evidence>
<proteinExistence type="predicted"/>
<feature type="region of interest" description="Disordered" evidence="2">
    <location>
        <begin position="199"/>
        <end position="224"/>
    </location>
</feature>